<reference evidence="3 4" key="1">
    <citation type="submission" date="2017-07" db="EMBL/GenBank/DDBJ databases">
        <title>Whole genome sequence of Azospirillum brasilense 2A1, a potential biofertilizer strain.</title>
        <authorList>
            <person name="Fontana C.A."/>
            <person name="Toffoli L.M."/>
            <person name="Salazar S.M."/>
            <person name="Puglisi E."/>
            <person name="Pedraza R."/>
            <person name="Bassi D."/>
            <person name="Cocconcelli P.S."/>
        </authorList>
    </citation>
    <scope>NUCLEOTIDE SEQUENCE [LARGE SCALE GENOMIC DNA]</scope>
    <source>
        <strain evidence="3 4">2A1</strain>
        <plasmid evidence="3">unnamed</plasmid>
    </source>
</reference>
<organism evidence="3 4">
    <name type="scientific">Azospirillum brasilense</name>
    <dbReference type="NCBI Taxonomy" id="192"/>
    <lineage>
        <taxon>Bacteria</taxon>
        <taxon>Pseudomonadati</taxon>
        <taxon>Pseudomonadota</taxon>
        <taxon>Alphaproteobacteria</taxon>
        <taxon>Rhodospirillales</taxon>
        <taxon>Azospirillaceae</taxon>
        <taxon>Azospirillum</taxon>
    </lineage>
</organism>
<feature type="transmembrane region" description="Helical" evidence="1">
    <location>
        <begin position="31"/>
        <end position="49"/>
    </location>
</feature>
<keyword evidence="3" id="KW-0614">Plasmid</keyword>
<evidence type="ECO:0000256" key="1">
    <source>
        <dbReference type="SAM" id="Phobius"/>
    </source>
</evidence>
<proteinExistence type="predicted"/>
<protein>
    <submittedName>
        <fullName evidence="3">Uncharacterized protein</fullName>
    </submittedName>
</protein>
<sequence>MTSAKSASTACAVVALLTAVATPLTGSSAVPTAGLVLSAALAAAAAALAHRQGAGLRPLVDRAIALALSPRRARTHR</sequence>
<keyword evidence="1" id="KW-0472">Membrane</keyword>
<feature type="non-terminal residue" evidence="3">
    <location>
        <position position="77"/>
    </location>
</feature>
<name>A0A235H333_AZOBR</name>
<feature type="signal peptide" evidence="2">
    <location>
        <begin position="1"/>
        <end position="21"/>
    </location>
</feature>
<keyword evidence="1" id="KW-1133">Transmembrane helix</keyword>
<dbReference type="RefSeq" id="WP_197711224.1">
    <property type="nucleotide sequence ID" value="NZ_NOWT01000064.1"/>
</dbReference>
<gene>
    <name evidence="3" type="ORF">CHT98_32065</name>
</gene>
<evidence type="ECO:0000313" key="4">
    <source>
        <dbReference type="Proteomes" id="UP000215367"/>
    </source>
</evidence>
<dbReference type="AlphaFoldDB" id="A0A235H333"/>
<geneLocation type="plasmid" evidence="3">
    <name>unnamed</name>
</geneLocation>
<evidence type="ECO:0000256" key="2">
    <source>
        <dbReference type="SAM" id="SignalP"/>
    </source>
</evidence>
<dbReference type="Proteomes" id="UP000215367">
    <property type="component" value="Unassembled WGS sequence"/>
</dbReference>
<evidence type="ECO:0000313" key="3">
    <source>
        <dbReference type="EMBL" id="OYD80261.1"/>
    </source>
</evidence>
<feature type="chain" id="PRO_5012421136" evidence="2">
    <location>
        <begin position="22"/>
        <end position="77"/>
    </location>
</feature>
<dbReference type="EMBL" id="NOWT01000064">
    <property type="protein sequence ID" value="OYD80261.1"/>
    <property type="molecule type" value="Genomic_DNA"/>
</dbReference>
<keyword evidence="2" id="KW-0732">Signal</keyword>
<keyword evidence="1" id="KW-0812">Transmembrane</keyword>
<accession>A0A235H333</accession>
<comment type="caution">
    <text evidence="3">The sequence shown here is derived from an EMBL/GenBank/DDBJ whole genome shotgun (WGS) entry which is preliminary data.</text>
</comment>